<gene>
    <name evidence="1" type="ORF">RRG08_024045</name>
</gene>
<protein>
    <submittedName>
        <fullName evidence="1">Uncharacterized protein</fullName>
    </submittedName>
</protein>
<dbReference type="AlphaFoldDB" id="A0AAE1DK75"/>
<sequence length="130" mass="14779">MSNLLIRSDEGTLVVRETPDFRRLFHGTMSIAALGRIEEFDPAQNDLESYLERLEQYFVANDVTEAKRTAVLLSVIGAKTYEVLKSLVAPDKASAKSYPDLKAVLLSHFKPKPLTIYERFKFRKAVQKDT</sequence>
<reference evidence="1" key="1">
    <citation type="journal article" date="2023" name="G3 (Bethesda)">
        <title>A reference genome for the long-term kleptoplast-retaining sea slug Elysia crispata morphotype clarki.</title>
        <authorList>
            <person name="Eastman K.E."/>
            <person name="Pendleton A.L."/>
            <person name="Shaikh M.A."/>
            <person name="Suttiyut T."/>
            <person name="Ogas R."/>
            <person name="Tomko P."/>
            <person name="Gavelis G."/>
            <person name="Widhalm J.R."/>
            <person name="Wisecaver J.H."/>
        </authorList>
    </citation>
    <scope>NUCLEOTIDE SEQUENCE</scope>
    <source>
        <strain evidence="1">ECLA1</strain>
    </source>
</reference>
<proteinExistence type="predicted"/>
<comment type="caution">
    <text evidence="1">The sequence shown here is derived from an EMBL/GenBank/DDBJ whole genome shotgun (WGS) entry which is preliminary data.</text>
</comment>
<keyword evidence="2" id="KW-1185">Reference proteome</keyword>
<evidence type="ECO:0000313" key="2">
    <source>
        <dbReference type="Proteomes" id="UP001283361"/>
    </source>
</evidence>
<dbReference type="Proteomes" id="UP001283361">
    <property type="component" value="Unassembled WGS sequence"/>
</dbReference>
<dbReference type="EMBL" id="JAWDGP010003588">
    <property type="protein sequence ID" value="KAK3772860.1"/>
    <property type="molecule type" value="Genomic_DNA"/>
</dbReference>
<name>A0AAE1DK75_9GAST</name>
<organism evidence="1 2">
    <name type="scientific">Elysia crispata</name>
    <name type="common">lettuce slug</name>
    <dbReference type="NCBI Taxonomy" id="231223"/>
    <lineage>
        <taxon>Eukaryota</taxon>
        <taxon>Metazoa</taxon>
        <taxon>Spiralia</taxon>
        <taxon>Lophotrochozoa</taxon>
        <taxon>Mollusca</taxon>
        <taxon>Gastropoda</taxon>
        <taxon>Heterobranchia</taxon>
        <taxon>Euthyneura</taxon>
        <taxon>Panpulmonata</taxon>
        <taxon>Sacoglossa</taxon>
        <taxon>Placobranchoidea</taxon>
        <taxon>Plakobranchidae</taxon>
        <taxon>Elysia</taxon>
    </lineage>
</organism>
<evidence type="ECO:0000313" key="1">
    <source>
        <dbReference type="EMBL" id="KAK3772860.1"/>
    </source>
</evidence>
<accession>A0AAE1DK75</accession>